<evidence type="ECO:0000256" key="2">
    <source>
        <dbReference type="ARBA" id="ARBA00022679"/>
    </source>
</evidence>
<evidence type="ECO:0000313" key="12">
    <source>
        <dbReference type="EMBL" id="GMN34383.1"/>
    </source>
</evidence>
<reference evidence="12" key="1">
    <citation type="submission" date="2023-07" db="EMBL/GenBank/DDBJ databases">
        <title>draft genome sequence of fig (Ficus carica).</title>
        <authorList>
            <person name="Takahashi T."/>
            <person name="Nishimura K."/>
        </authorList>
    </citation>
    <scope>NUCLEOTIDE SEQUENCE</scope>
</reference>
<dbReference type="GO" id="GO:0005956">
    <property type="term" value="C:protein kinase CK2 complex"/>
    <property type="evidence" value="ECO:0007669"/>
    <property type="project" value="TreeGrafter"/>
</dbReference>
<evidence type="ECO:0000259" key="11">
    <source>
        <dbReference type="PROSITE" id="PS50011"/>
    </source>
</evidence>
<evidence type="ECO:0000313" key="13">
    <source>
        <dbReference type="Proteomes" id="UP001187192"/>
    </source>
</evidence>
<comment type="caution">
    <text evidence="12">The sequence shown here is derived from an EMBL/GenBank/DDBJ whole genome shotgun (WGS) entry which is preliminary data.</text>
</comment>
<evidence type="ECO:0000256" key="1">
    <source>
        <dbReference type="ARBA" id="ARBA00022527"/>
    </source>
</evidence>
<evidence type="ECO:0000256" key="4">
    <source>
        <dbReference type="ARBA" id="ARBA00022777"/>
    </source>
</evidence>
<comment type="catalytic activity">
    <reaction evidence="6 10">
        <text>L-threonyl-[protein] + ATP = O-phospho-L-threonyl-[protein] + ADP + H(+)</text>
        <dbReference type="Rhea" id="RHEA:46608"/>
        <dbReference type="Rhea" id="RHEA-COMP:11060"/>
        <dbReference type="Rhea" id="RHEA-COMP:11605"/>
        <dbReference type="ChEBI" id="CHEBI:15378"/>
        <dbReference type="ChEBI" id="CHEBI:30013"/>
        <dbReference type="ChEBI" id="CHEBI:30616"/>
        <dbReference type="ChEBI" id="CHEBI:61977"/>
        <dbReference type="ChEBI" id="CHEBI:456216"/>
        <dbReference type="EC" id="2.7.11.1"/>
    </reaction>
</comment>
<evidence type="ECO:0000256" key="10">
    <source>
        <dbReference type="RuleBase" id="RU369118"/>
    </source>
</evidence>
<dbReference type="InterPro" id="IPR017441">
    <property type="entry name" value="Protein_kinase_ATP_BS"/>
</dbReference>
<comment type="similarity">
    <text evidence="8 10">Belongs to the protein kinase superfamily. Ser/Thr protein kinase family. CK2 subfamily.</text>
</comment>
<dbReference type="CDD" id="cd14132">
    <property type="entry name" value="STKc_CK2_alpha"/>
    <property type="match status" value="1"/>
</dbReference>
<dbReference type="Proteomes" id="UP001187192">
    <property type="component" value="Unassembled WGS sequence"/>
</dbReference>
<dbReference type="InterPro" id="IPR045216">
    <property type="entry name" value="CK2_alpha"/>
</dbReference>
<keyword evidence="2 10" id="KW-0808">Transferase</keyword>
<dbReference type="PROSITE" id="PS00108">
    <property type="entry name" value="PROTEIN_KINASE_ST"/>
    <property type="match status" value="1"/>
</dbReference>
<keyword evidence="13" id="KW-1185">Reference proteome</keyword>
<keyword evidence="4 10" id="KW-0418">Kinase</keyword>
<organism evidence="12 13">
    <name type="scientific">Ficus carica</name>
    <name type="common">Common fig</name>
    <dbReference type="NCBI Taxonomy" id="3494"/>
    <lineage>
        <taxon>Eukaryota</taxon>
        <taxon>Viridiplantae</taxon>
        <taxon>Streptophyta</taxon>
        <taxon>Embryophyta</taxon>
        <taxon>Tracheophyta</taxon>
        <taxon>Spermatophyta</taxon>
        <taxon>Magnoliopsida</taxon>
        <taxon>eudicotyledons</taxon>
        <taxon>Gunneridae</taxon>
        <taxon>Pentapetalae</taxon>
        <taxon>rosids</taxon>
        <taxon>fabids</taxon>
        <taxon>Rosales</taxon>
        <taxon>Moraceae</taxon>
        <taxon>Ficeae</taxon>
        <taxon>Ficus</taxon>
    </lineage>
</organism>
<dbReference type="InterPro" id="IPR000719">
    <property type="entry name" value="Prot_kinase_dom"/>
</dbReference>
<dbReference type="PROSITE" id="PS00107">
    <property type="entry name" value="PROTEIN_KINASE_ATP"/>
    <property type="match status" value="1"/>
</dbReference>
<dbReference type="AlphaFoldDB" id="A0AA87ZDP9"/>
<dbReference type="PROSITE" id="PS50011">
    <property type="entry name" value="PROTEIN_KINASE_DOM"/>
    <property type="match status" value="1"/>
</dbReference>
<dbReference type="PANTHER" id="PTHR24054:SF0">
    <property type="entry name" value="CASEIN KINASE II SUBUNIT ALPHA"/>
    <property type="match status" value="1"/>
</dbReference>
<comment type="catalytic activity">
    <reaction evidence="7 10">
        <text>L-seryl-[protein] + ATP = O-phospho-L-seryl-[protein] + ADP + H(+)</text>
        <dbReference type="Rhea" id="RHEA:17989"/>
        <dbReference type="Rhea" id="RHEA-COMP:9863"/>
        <dbReference type="Rhea" id="RHEA-COMP:11604"/>
        <dbReference type="ChEBI" id="CHEBI:15378"/>
        <dbReference type="ChEBI" id="CHEBI:29999"/>
        <dbReference type="ChEBI" id="CHEBI:30616"/>
        <dbReference type="ChEBI" id="CHEBI:83421"/>
        <dbReference type="ChEBI" id="CHEBI:456216"/>
        <dbReference type="EC" id="2.7.11.1"/>
    </reaction>
</comment>
<dbReference type="InterPro" id="IPR008271">
    <property type="entry name" value="Ser/Thr_kinase_AS"/>
</dbReference>
<dbReference type="Gene3D" id="3.30.200.20">
    <property type="entry name" value="Phosphorylase Kinase, domain 1"/>
    <property type="match status" value="2"/>
</dbReference>
<keyword evidence="1 10" id="KW-0723">Serine/threonine-protein kinase</keyword>
<evidence type="ECO:0000256" key="9">
    <source>
        <dbReference type="PROSITE-ProRule" id="PRU10141"/>
    </source>
</evidence>
<dbReference type="GO" id="GO:0005524">
    <property type="term" value="F:ATP binding"/>
    <property type="evidence" value="ECO:0007669"/>
    <property type="project" value="UniProtKB-UniRule"/>
</dbReference>
<dbReference type="Gene3D" id="1.10.510.10">
    <property type="entry name" value="Transferase(Phosphotransferase) domain 1"/>
    <property type="match status" value="1"/>
</dbReference>
<comment type="function">
    <text evidence="10">Casein kinases are operationally defined by their preferential utilization of acidic proteins as substrates.</text>
</comment>
<evidence type="ECO:0000256" key="5">
    <source>
        <dbReference type="ARBA" id="ARBA00022840"/>
    </source>
</evidence>
<protein>
    <recommendedName>
        <fullName evidence="10">Casein kinase II subunit alpha</fullName>
        <shortName evidence="10">CK II alpha</shortName>
        <ecNumber evidence="10">2.7.11.1</ecNumber>
    </recommendedName>
</protein>
<keyword evidence="3 9" id="KW-0547">Nucleotide-binding</keyword>
<dbReference type="EMBL" id="BTGU01000004">
    <property type="protein sequence ID" value="GMN34383.1"/>
    <property type="molecule type" value="Genomic_DNA"/>
</dbReference>
<keyword evidence="5 9" id="KW-0067">ATP-binding</keyword>
<evidence type="ECO:0000256" key="3">
    <source>
        <dbReference type="ARBA" id="ARBA00022741"/>
    </source>
</evidence>
<accession>A0AA87ZDP9</accession>
<dbReference type="FunFam" id="3.30.200.20:FF:000088">
    <property type="entry name" value="Casein kinase II subunit alpha"/>
    <property type="match status" value="2"/>
</dbReference>
<feature type="domain" description="Protein kinase" evidence="11">
    <location>
        <begin position="131"/>
        <end position="627"/>
    </location>
</feature>
<dbReference type="SMART" id="SM00220">
    <property type="entry name" value="S_TKc"/>
    <property type="match status" value="1"/>
</dbReference>
<dbReference type="GO" id="GO:0004674">
    <property type="term" value="F:protein serine/threonine kinase activity"/>
    <property type="evidence" value="ECO:0007669"/>
    <property type="project" value="UniProtKB-UniRule"/>
</dbReference>
<name>A0AA87ZDP9_FICCA</name>
<evidence type="ECO:0000256" key="6">
    <source>
        <dbReference type="ARBA" id="ARBA00047899"/>
    </source>
</evidence>
<evidence type="ECO:0000256" key="8">
    <source>
        <dbReference type="ARBA" id="ARBA00061236"/>
    </source>
</evidence>
<gene>
    <name evidence="12" type="ORF">TIFTF001_004658</name>
</gene>
<dbReference type="GO" id="GO:0005829">
    <property type="term" value="C:cytosol"/>
    <property type="evidence" value="ECO:0007669"/>
    <property type="project" value="TreeGrafter"/>
</dbReference>
<dbReference type="Pfam" id="PF00069">
    <property type="entry name" value="Pkinase"/>
    <property type="match status" value="1"/>
</dbReference>
<dbReference type="SUPFAM" id="SSF56112">
    <property type="entry name" value="Protein kinase-like (PK-like)"/>
    <property type="match status" value="1"/>
</dbReference>
<dbReference type="GO" id="GO:0051726">
    <property type="term" value="P:regulation of cell cycle"/>
    <property type="evidence" value="ECO:0007669"/>
    <property type="project" value="TreeGrafter"/>
</dbReference>
<feature type="binding site" evidence="9">
    <location>
        <position position="160"/>
    </location>
    <ligand>
        <name>ATP</name>
        <dbReference type="ChEBI" id="CHEBI:30616"/>
    </ligand>
</feature>
<dbReference type="GO" id="GO:0106310">
    <property type="term" value="F:protein serine kinase activity"/>
    <property type="evidence" value="ECO:0007669"/>
    <property type="project" value="UniProtKB-UniRule"/>
</dbReference>
<sequence length="694" mass="79007">MAKRPFFQQFILCSHHYYPHSHFSLFSSSSSLSLSSPLSPRLLLLRRRRRLISSATTTFLSHHHQHPSQSHHPYPLPPLPPETLAQKIGKSIRRPGAASKARVYSDVNVVRPKEYWDYESLTVQWGEQDDYEVVRKVGRGKYSEVFEGVHCTDNEKCIIKILKPVKKKKGKKGIQLKVMFSRKDGVADHPSVGNGKGARGPFSYDVSHAIPPTISQILARLKLGCFEGFGVPHLSLSFLFSLLPNNHECQYPLIPPPLSFLPLFSPTKHTLIEKSKGWEIKREIKILQNLCGGPNIVKLLDIVRDQQSKTPIRGLVDLVRGLVDLVRGFAVRVISGRVRGPFRFVYTQRGRRGSKSIVRGEMGNSGEVGALLSWQSLLGKLVRRSYGEWRAWGGCEEYCGSFGLGLGRLPLSLFFSLCYLYECCVQVDYICFATSAIFTISCVQALDYCHSQGIMHRDVKPHNVMIDHEQHKLRLIDWGLAEFYHPGKEYNVRVASRYFKGPELLVDLQDYDYSLDMWSLGCMFAGMIFRKEPFFYGHDNYDQLVKIAKPHVAAVKWESSLFGVFFEKKRLLHSRKPWTKFINVENHHLAVPEAIDFVDILLRYDHQERPTAKEAMLGWGGVGWPWAMRVRWGRGLGLQGMEFVWAAGGRGGWRACDALALVLVRPILTSYRLGMPKVAELALTSFEFQILVLY</sequence>
<dbReference type="FunFam" id="1.10.510.10:FF:000059">
    <property type="entry name" value="Casein kinase II subunit alpha"/>
    <property type="match status" value="1"/>
</dbReference>
<dbReference type="PANTHER" id="PTHR24054">
    <property type="entry name" value="CASEIN KINASE II SUBUNIT ALPHA"/>
    <property type="match status" value="1"/>
</dbReference>
<proteinExistence type="inferred from homology"/>
<evidence type="ECO:0000256" key="7">
    <source>
        <dbReference type="ARBA" id="ARBA00048679"/>
    </source>
</evidence>
<dbReference type="GO" id="GO:0005634">
    <property type="term" value="C:nucleus"/>
    <property type="evidence" value="ECO:0007669"/>
    <property type="project" value="TreeGrafter"/>
</dbReference>
<dbReference type="InterPro" id="IPR011009">
    <property type="entry name" value="Kinase-like_dom_sf"/>
</dbReference>
<dbReference type="EC" id="2.7.11.1" evidence="10"/>